<accession>A0ABQ8JHX7</accession>
<evidence type="ECO:0000313" key="1">
    <source>
        <dbReference type="EMBL" id="KAH9421990.1"/>
    </source>
</evidence>
<organism evidence="1 2">
    <name type="scientific">Dermatophagoides pteronyssinus</name>
    <name type="common">European house dust mite</name>
    <dbReference type="NCBI Taxonomy" id="6956"/>
    <lineage>
        <taxon>Eukaryota</taxon>
        <taxon>Metazoa</taxon>
        <taxon>Ecdysozoa</taxon>
        <taxon>Arthropoda</taxon>
        <taxon>Chelicerata</taxon>
        <taxon>Arachnida</taxon>
        <taxon>Acari</taxon>
        <taxon>Acariformes</taxon>
        <taxon>Sarcoptiformes</taxon>
        <taxon>Astigmata</taxon>
        <taxon>Psoroptidia</taxon>
        <taxon>Analgoidea</taxon>
        <taxon>Pyroglyphidae</taxon>
        <taxon>Dermatophagoidinae</taxon>
        <taxon>Dermatophagoides</taxon>
    </lineage>
</organism>
<dbReference type="Proteomes" id="UP000887458">
    <property type="component" value="Unassembled WGS sequence"/>
</dbReference>
<reference evidence="1 2" key="1">
    <citation type="journal article" date="2018" name="J. Allergy Clin. Immunol.">
        <title>High-quality assembly of Dermatophagoides pteronyssinus genome and transcriptome reveals a wide range of novel allergens.</title>
        <authorList>
            <person name="Liu X.Y."/>
            <person name="Yang K.Y."/>
            <person name="Wang M.Q."/>
            <person name="Kwok J.S."/>
            <person name="Zeng X."/>
            <person name="Yang Z."/>
            <person name="Xiao X.J."/>
            <person name="Lau C.P."/>
            <person name="Li Y."/>
            <person name="Huang Z.M."/>
            <person name="Ba J.G."/>
            <person name="Yim A.K."/>
            <person name="Ouyang C.Y."/>
            <person name="Ngai S.M."/>
            <person name="Chan T.F."/>
            <person name="Leung E.L."/>
            <person name="Liu L."/>
            <person name="Liu Z.G."/>
            <person name="Tsui S.K."/>
        </authorList>
    </citation>
    <scope>NUCLEOTIDE SEQUENCE [LARGE SCALE GENOMIC DNA]</scope>
    <source>
        <strain evidence="1">Derp</strain>
    </source>
</reference>
<gene>
    <name evidence="1" type="ORF">DERP_002280</name>
</gene>
<protein>
    <submittedName>
        <fullName evidence="1">Uncharacterized protein</fullName>
    </submittedName>
</protein>
<keyword evidence="2" id="KW-1185">Reference proteome</keyword>
<comment type="caution">
    <text evidence="1">The sequence shown here is derived from an EMBL/GenBank/DDBJ whole genome shotgun (WGS) entry which is preliminary data.</text>
</comment>
<proteinExistence type="predicted"/>
<evidence type="ECO:0000313" key="2">
    <source>
        <dbReference type="Proteomes" id="UP000887458"/>
    </source>
</evidence>
<reference evidence="1 2" key="2">
    <citation type="journal article" date="2022" name="Mol. Biol. Evol.">
        <title>Comparative Genomics Reveals Insights into the Divergent Evolution of Astigmatic Mites and Household Pest Adaptations.</title>
        <authorList>
            <person name="Xiong Q."/>
            <person name="Wan A.T."/>
            <person name="Liu X."/>
            <person name="Fung C.S."/>
            <person name="Xiao X."/>
            <person name="Malainual N."/>
            <person name="Hou J."/>
            <person name="Wang L."/>
            <person name="Wang M."/>
            <person name="Yang K.Y."/>
            <person name="Cui Y."/>
            <person name="Leung E.L."/>
            <person name="Nong W."/>
            <person name="Shin S.K."/>
            <person name="Au S.W."/>
            <person name="Jeong K.Y."/>
            <person name="Chew F.T."/>
            <person name="Hui J.H."/>
            <person name="Leung T.F."/>
            <person name="Tungtrongchitr A."/>
            <person name="Zhong N."/>
            <person name="Liu Z."/>
            <person name="Tsui S.K."/>
        </authorList>
    </citation>
    <scope>NUCLEOTIDE SEQUENCE [LARGE SCALE GENOMIC DNA]</scope>
    <source>
        <strain evidence="1">Derp</strain>
    </source>
</reference>
<dbReference type="EMBL" id="NJHN03000037">
    <property type="protein sequence ID" value="KAH9421990.1"/>
    <property type="molecule type" value="Genomic_DNA"/>
</dbReference>
<sequence>MLISTLFTTMLIVNRLEDNDDKLFHFKVLQKLSLSMSMSIRLKNNDDDNGKIINSLGFDC</sequence>
<name>A0ABQ8JHX7_DERPT</name>